<evidence type="ECO:0000256" key="2">
    <source>
        <dbReference type="ARBA" id="ARBA00022723"/>
    </source>
</evidence>
<dbReference type="InterPro" id="IPR027806">
    <property type="entry name" value="HARBI1_dom"/>
</dbReference>
<accession>A0ABD1RD32</accession>
<sequence length="133" mass="15284">MGFIGLYKGIETRDHFQNFNCAAIEEGQTPRNLEEIFNKNHSSCRNIIKHTFGVWKSRFHILEKNATFQIQHTADIVIATMVVHNYLPIVDDTNYGFTKVANAGHFEEQDTELQIDKTKEEVLCAAQQMIGRL</sequence>
<protein>
    <recommendedName>
        <fullName evidence="3">DDE Tnp4 domain-containing protein</fullName>
    </recommendedName>
</protein>
<evidence type="ECO:0000313" key="5">
    <source>
        <dbReference type="Proteomes" id="UP001604336"/>
    </source>
</evidence>
<dbReference type="EMBL" id="JBFOLK010000009">
    <property type="protein sequence ID" value="KAL2485954.1"/>
    <property type="molecule type" value="Genomic_DNA"/>
</dbReference>
<reference evidence="5" key="1">
    <citation type="submission" date="2024-07" db="EMBL/GenBank/DDBJ databases">
        <title>Two chromosome-level genome assemblies of Korean endemic species Abeliophyllum distichum and Forsythia ovata (Oleaceae).</title>
        <authorList>
            <person name="Jang H."/>
        </authorList>
    </citation>
    <scope>NUCLEOTIDE SEQUENCE [LARGE SCALE GENOMIC DNA]</scope>
</reference>
<evidence type="ECO:0000259" key="3">
    <source>
        <dbReference type="Pfam" id="PF13359"/>
    </source>
</evidence>
<dbReference type="Proteomes" id="UP001604336">
    <property type="component" value="Unassembled WGS sequence"/>
</dbReference>
<name>A0ABD1RD32_9LAMI</name>
<gene>
    <name evidence="4" type="ORF">Adt_30710</name>
</gene>
<comment type="caution">
    <text evidence="4">The sequence shown here is derived from an EMBL/GenBank/DDBJ whole genome shotgun (WGS) entry which is preliminary data.</text>
</comment>
<dbReference type="Pfam" id="PF13359">
    <property type="entry name" value="DDE_Tnp_4"/>
    <property type="match status" value="1"/>
</dbReference>
<evidence type="ECO:0000313" key="4">
    <source>
        <dbReference type="EMBL" id="KAL2485954.1"/>
    </source>
</evidence>
<dbReference type="GO" id="GO:0046872">
    <property type="term" value="F:metal ion binding"/>
    <property type="evidence" value="ECO:0007669"/>
    <property type="project" value="UniProtKB-KW"/>
</dbReference>
<organism evidence="4 5">
    <name type="scientific">Abeliophyllum distichum</name>
    <dbReference type="NCBI Taxonomy" id="126358"/>
    <lineage>
        <taxon>Eukaryota</taxon>
        <taxon>Viridiplantae</taxon>
        <taxon>Streptophyta</taxon>
        <taxon>Embryophyta</taxon>
        <taxon>Tracheophyta</taxon>
        <taxon>Spermatophyta</taxon>
        <taxon>Magnoliopsida</taxon>
        <taxon>eudicotyledons</taxon>
        <taxon>Gunneridae</taxon>
        <taxon>Pentapetalae</taxon>
        <taxon>asterids</taxon>
        <taxon>lamiids</taxon>
        <taxon>Lamiales</taxon>
        <taxon>Oleaceae</taxon>
        <taxon>Forsythieae</taxon>
        <taxon>Abeliophyllum</taxon>
    </lineage>
</organism>
<comment type="cofactor">
    <cofactor evidence="1">
        <name>a divalent metal cation</name>
        <dbReference type="ChEBI" id="CHEBI:60240"/>
    </cofactor>
</comment>
<keyword evidence="5" id="KW-1185">Reference proteome</keyword>
<keyword evidence="2" id="KW-0479">Metal-binding</keyword>
<feature type="domain" description="DDE Tnp4" evidence="3">
    <location>
        <begin position="25"/>
        <end position="85"/>
    </location>
</feature>
<dbReference type="AlphaFoldDB" id="A0ABD1RD32"/>
<proteinExistence type="predicted"/>
<evidence type="ECO:0000256" key="1">
    <source>
        <dbReference type="ARBA" id="ARBA00001968"/>
    </source>
</evidence>